<gene>
    <name evidence="2" type="ORF">PENTCL1PPCAC_4107</name>
</gene>
<dbReference type="SUPFAM" id="SSF54695">
    <property type="entry name" value="POZ domain"/>
    <property type="match status" value="1"/>
</dbReference>
<feature type="domain" description="BTB" evidence="1">
    <location>
        <begin position="14"/>
        <end position="81"/>
    </location>
</feature>
<evidence type="ECO:0000259" key="1">
    <source>
        <dbReference type="PROSITE" id="PS50097"/>
    </source>
</evidence>
<dbReference type="PANTHER" id="PTHR47022">
    <property type="entry name" value="BTB AND MATH DOMAIN-CONTAINING PROTEIN 36-RELATED"/>
    <property type="match status" value="1"/>
</dbReference>
<dbReference type="PANTHER" id="PTHR47022:SF1">
    <property type="entry name" value="BTB AND MATH DOMAIN-CONTAINING PROTEIN 36-RELATED"/>
    <property type="match status" value="1"/>
</dbReference>
<feature type="non-terminal residue" evidence="2">
    <location>
        <position position="1"/>
    </location>
</feature>
<evidence type="ECO:0000313" key="3">
    <source>
        <dbReference type="Proteomes" id="UP001432027"/>
    </source>
</evidence>
<reference evidence="2" key="1">
    <citation type="submission" date="2023-10" db="EMBL/GenBank/DDBJ databases">
        <title>Genome assembly of Pristionchus species.</title>
        <authorList>
            <person name="Yoshida K."/>
            <person name="Sommer R.J."/>
        </authorList>
    </citation>
    <scope>NUCLEOTIDE SEQUENCE</scope>
    <source>
        <strain evidence="2">RS0144</strain>
    </source>
</reference>
<keyword evidence="3" id="KW-1185">Reference proteome</keyword>
<dbReference type="SMART" id="SM00225">
    <property type="entry name" value="BTB"/>
    <property type="match status" value="1"/>
</dbReference>
<dbReference type="Gene3D" id="3.30.710.10">
    <property type="entry name" value="Potassium Channel Kv1.1, Chain A"/>
    <property type="match status" value="1"/>
</dbReference>
<dbReference type="PROSITE" id="PS50097">
    <property type="entry name" value="BTB"/>
    <property type="match status" value="1"/>
</dbReference>
<accession>A0AAV5SH03</accession>
<organism evidence="2 3">
    <name type="scientific">Pristionchus entomophagus</name>
    <dbReference type="NCBI Taxonomy" id="358040"/>
    <lineage>
        <taxon>Eukaryota</taxon>
        <taxon>Metazoa</taxon>
        <taxon>Ecdysozoa</taxon>
        <taxon>Nematoda</taxon>
        <taxon>Chromadorea</taxon>
        <taxon>Rhabditida</taxon>
        <taxon>Rhabditina</taxon>
        <taxon>Diplogasteromorpha</taxon>
        <taxon>Diplogasteroidea</taxon>
        <taxon>Neodiplogasteridae</taxon>
        <taxon>Pristionchus</taxon>
    </lineage>
</organism>
<evidence type="ECO:0000313" key="2">
    <source>
        <dbReference type="EMBL" id="GMS81932.1"/>
    </source>
</evidence>
<proteinExistence type="predicted"/>
<name>A0AAV5SH03_9BILA</name>
<protein>
    <recommendedName>
        <fullName evidence="1">BTB domain-containing protein</fullName>
    </recommendedName>
</protein>
<dbReference type="EMBL" id="BTSX01000001">
    <property type="protein sequence ID" value="GMS81932.1"/>
    <property type="molecule type" value="Genomic_DNA"/>
</dbReference>
<dbReference type="AlphaFoldDB" id="A0AAV5SH03"/>
<sequence length="109" mass="12926">QSDTMPITMLHFSHDFTFLIEGKKAYANKQQLAFNSPVFKTMLFGDFAEKDQKRIALKDINHKEFTEMLLSIYPPQKPVNRISYKYLLMLADRFEIKDLIVRCEQFLMN</sequence>
<dbReference type="Pfam" id="PF00651">
    <property type="entry name" value="BTB"/>
    <property type="match status" value="1"/>
</dbReference>
<comment type="caution">
    <text evidence="2">The sequence shown here is derived from an EMBL/GenBank/DDBJ whole genome shotgun (WGS) entry which is preliminary data.</text>
</comment>
<dbReference type="InterPro" id="IPR011333">
    <property type="entry name" value="SKP1/BTB/POZ_sf"/>
</dbReference>
<dbReference type="Proteomes" id="UP001432027">
    <property type="component" value="Unassembled WGS sequence"/>
</dbReference>
<dbReference type="InterPro" id="IPR000210">
    <property type="entry name" value="BTB/POZ_dom"/>
</dbReference>